<dbReference type="Proteomes" id="UP000708208">
    <property type="component" value="Unassembled WGS sequence"/>
</dbReference>
<name>A0A8J2KGY2_9HEXA</name>
<dbReference type="AlphaFoldDB" id="A0A8J2KGY2"/>
<gene>
    <name evidence="1" type="ORF">AFUS01_LOCUS25009</name>
</gene>
<reference evidence="1" key="1">
    <citation type="submission" date="2021-06" db="EMBL/GenBank/DDBJ databases">
        <authorList>
            <person name="Hodson N. C."/>
            <person name="Mongue J. A."/>
            <person name="Jaron S. K."/>
        </authorList>
    </citation>
    <scope>NUCLEOTIDE SEQUENCE</scope>
</reference>
<keyword evidence="2" id="KW-1185">Reference proteome</keyword>
<evidence type="ECO:0000313" key="1">
    <source>
        <dbReference type="EMBL" id="CAG7786440.1"/>
    </source>
</evidence>
<proteinExistence type="predicted"/>
<protein>
    <submittedName>
        <fullName evidence="1">Uncharacterized protein</fullName>
    </submittedName>
</protein>
<organism evidence="1 2">
    <name type="scientific">Allacma fusca</name>
    <dbReference type="NCBI Taxonomy" id="39272"/>
    <lineage>
        <taxon>Eukaryota</taxon>
        <taxon>Metazoa</taxon>
        <taxon>Ecdysozoa</taxon>
        <taxon>Arthropoda</taxon>
        <taxon>Hexapoda</taxon>
        <taxon>Collembola</taxon>
        <taxon>Symphypleona</taxon>
        <taxon>Sminthuridae</taxon>
        <taxon>Allacma</taxon>
    </lineage>
</organism>
<sequence length="93" mass="10623">MTTLPLTSRTSNRSSTGILTSYLRTPMKLHLWHIHKQRLDEVQNAELKEVQSFTKIGLIFLEQIIFGFLAIPTVIAASKYICVNHNTEELLIV</sequence>
<evidence type="ECO:0000313" key="2">
    <source>
        <dbReference type="Proteomes" id="UP000708208"/>
    </source>
</evidence>
<accession>A0A8J2KGY2</accession>
<comment type="caution">
    <text evidence="1">The sequence shown here is derived from an EMBL/GenBank/DDBJ whole genome shotgun (WGS) entry which is preliminary data.</text>
</comment>
<dbReference type="EMBL" id="CAJVCH010318128">
    <property type="protein sequence ID" value="CAG7786440.1"/>
    <property type="molecule type" value="Genomic_DNA"/>
</dbReference>